<accession>A0A378SM07</accession>
<evidence type="ECO:0000256" key="1">
    <source>
        <dbReference type="SAM" id="SignalP"/>
    </source>
</evidence>
<evidence type="ECO:0000313" key="3">
    <source>
        <dbReference type="Proteomes" id="UP000254291"/>
    </source>
</evidence>
<dbReference type="Gene3D" id="1.20.20.20">
    <property type="entry name" value="Haemophore, haem-binding domain"/>
    <property type="match status" value="1"/>
</dbReference>
<dbReference type="EMBL" id="UGQM01000001">
    <property type="protein sequence ID" value="STZ43839.1"/>
    <property type="molecule type" value="Genomic_DNA"/>
</dbReference>
<feature type="chain" id="PRO_5016756181" evidence="1">
    <location>
        <begin position="31"/>
        <end position="119"/>
    </location>
</feature>
<reference evidence="2 3" key="1">
    <citation type="submission" date="2018-06" db="EMBL/GenBank/DDBJ databases">
        <authorList>
            <consortium name="Pathogen Informatics"/>
            <person name="Doyle S."/>
        </authorList>
    </citation>
    <scope>NUCLEOTIDE SEQUENCE [LARGE SCALE GENOMIC DNA]</scope>
    <source>
        <strain evidence="2 3">NCTC10742</strain>
    </source>
</reference>
<dbReference type="InterPro" id="IPR038378">
    <property type="entry name" value="MHB_sf"/>
</dbReference>
<dbReference type="NCBIfam" id="TIGR04529">
    <property type="entry name" value="MTB_hemophore"/>
    <property type="match status" value="1"/>
</dbReference>
<gene>
    <name evidence="2" type="ORF">NCTC10742_03069</name>
</gene>
<keyword evidence="1" id="KW-0732">Signal</keyword>
<dbReference type="AlphaFoldDB" id="A0A378SM07"/>
<evidence type="ECO:0000313" key="2">
    <source>
        <dbReference type="EMBL" id="STZ43839.1"/>
    </source>
</evidence>
<dbReference type="Proteomes" id="UP000254291">
    <property type="component" value="Unassembled WGS sequence"/>
</dbReference>
<dbReference type="RefSeq" id="WP_147292286.1">
    <property type="nucleotide sequence ID" value="NZ_JACKST010000082.1"/>
</dbReference>
<dbReference type="InterPro" id="IPR032407">
    <property type="entry name" value="MHB"/>
</dbReference>
<sequence length="119" mass="12685">MTPTQWIQRLALTAGLPVFALAGVAPQAGADPLSEALATTTCNYAQVTAAMNAQAPALAAQLNRRPDMQANLQTFLAMPVDQRRARMAQERAANPQLQQMLTALMGPQVSQIAGSCMNY</sequence>
<protein>
    <submittedName>
        <fullName evidence="2">Low molecular weight T-cell antigen</fullName>
    </submittedName>
</protein>
<dbReference type="GO" id="GO:0020037">
    <property type="term" value="F:heme binding"/>
    <property type="evidence" value="ECO:0007669"/>
    <property type="project" value="InterPro"/>
</dbReference>
<feature type="signal peptide" evidence="1">
    <location>
        <begin position="1"/>
        <end position="30"/>
    </location>
</feature>
<name>A0A378SM07_9MYCO</name>
<proteinExistence type="predicted"/>
<organism evidence="2 3">
    <name type="scientific">Mycolicibacterium gilvum</name>
    <dbReference type="NCBI Taxonomy" id="1804"/>
    <lineage>
        <taxon>Bacteria</taxon>
        <taxon>Bacillati</taxon>
        <taxon>Actinomycetota</taxon>
        <taxon>Actinomycetes</taxon>
        <taxon>Mycobacteriales</taxon>
        <taxon>Mycobacteriaceae</taxon>
        <taxon>Mycolicibacterium</taxon>
    </lineage>
</organism>